<sequence length="62" mass="6638">MGELQVGSGLSICVRTFGFRIPQPGSKLARLCPLVAAFRTGAQHSAHPHLTAHQPCHCTSTR</sequence>
<evidence type="ECO:0000313" key="2">
    <source>
        <dbReference type="Proteomes" id="UP000324222"/>
    </source>
</evidence>
<reference evidence="1 2" key="1">
    <citation type="submission" date="2019-05" db="EMBL/GenBank/DDBJ databases">
        <title>Another draft genome of Portunus trituberculatus and its Hox gene families provides insights of decapod evolution.</title>
        <authorList>
            <person name="Jeong J.-H."/>
            <person name="Song I."/>
            <person name="Kim S."/>
            <person name="Choi T."/>
            <person name="Kim D."/>
            <person name="Ryu S."/>
            <person name="Kim W."/>
        </authorList>
    </citation>
    <scope>NUCLEOTIDE SEQUENCE [LARGE SCALE GENOMIC DNA]</scope>
    <source>
        <tissue evidence="1">Muscle</tissue>
    </source>
</reference>
<protein>
    <submittedName>
        <fullName evidence="1">Uncharacterized protein</fullName>
    </submittedName>
</protein>
<dbReference type="EMBL" id="VSRR010000673">
    <property type="protein sequence ID" value="MPC18370.1"/>
    <property type="molecule type" value="Genomic_DNA"/>
</dbReference>
<name>A0A5B7DAL7_PORTR</name>
<accession>A0A5B7DAL7</accession>
<dbReference type="AlphaFoldDB" id="A0A5B7DAL7"/>
<gene>
    <name evidence="1" type="ORF">E2C01_011248</name>
</gene>
<proteinExistence type="predicted"/>
<evidence type="ECO:0000313" key="1">
    <source>
        <dbReference type="EMBL" id="MPC18370.1"/>
    </source>
</evidence>
<comment type="caution">
    <text evidence="1">The sequence shown here is derived from an EMBL/GenBank/DDBJ whole genome shotgun (WGS) entry which is preliminary data.</text>
</comment>
<organism evidence="1 2">
    <name type="scientific">Portunus trituberculatus</name>
    <name type="common">Swimming crab</name>
    <name type="synonym">Neptunus trituberculatus</name>
    <dbReference type="NCBI Taxonomy" id="210409"/>
    <lineage>
        <taxon>Eukaryota</taxon>
        <taxon>Metazoa</taxon>
        <taxon>Ecdysozoa</taxon>
        <taxon>Arthropoda</taxon>
        <taxon>Crustacea</taxon>
        <taxon>Multicrustacea</taxon>
        <taxon>Malacostraca</taxon>
        <taxon>Eumalacostraca</taxon>
        <taxon>Eucarida</taxon>
        <taxon>Decapoda</taxon>
        <taxon>Pleocyemata</taxon>
        <taxon>Brachyura</taxon>
        <taxon>Eubrachyura</taxon>
        <taxon>Portunoidea</taxon>
        <taxon>Portunidae</taxon>
        <taxon>Portuninae</taxon>
        <taxon>Portunus</taxon>
    </lineage>
</organism>
<dbReference type="Proteomes" id="UP000324222">
    <property type="component" value="Unassembled WGS sequence"/>
</dbReference>
<keyword evidence="2" id="KW-1185">Reference proteome</keyword>